<gene>
    <name evidence="1" type="ORF">A5N45_07785</name>
</gene>
<accession>A0AA44MRY9</accession>
<dbReference type="AlphaFoldDB" id="A0AA44MRY9"/>
<sequence>MKQEQDKLIRTVKSISNNVLEVGVYYSSLNPLYLGSDRKALHKPVYLFWCESFDILFCTWSSQFSVLKAFI</sequence>
<protein>
    <submittedName>
        <fullName evidence="1">Uncharacterized protein</fullName>
    </submittedName>
</protein>
<dbReference type="Proteomes" id="UP000214939">
    <property type="component" value="Unassembled WGS sequence"/>
</dbReference>
<dbReference type="EMBL" id="NNBW01000110">
    <property type="protein sequence ID" value="OYL27678.1"/>
    <property type="molecule type" value="Genomic_DNA"/>
</dbReference>
<reference evidence="1 2" key="1">
    <citation type="submission" date="2017-07" db="EMBL/GenBank/DDBJ databases">
        <title>Invasive disease caused simultaneously by more than one serotype of Streptococcus pneumoniae, South Africa.</title>
        <authorList>
            <person name="Ndlangisa K."/>
            <person name="Du Plessis M."/>
            <person name="Von Gottberg A."/>
        </authorList>
    </citation>
    <scope>NUCLEOTIDE SEQUENCE [LARGE SCALE GENOMIC DNA]</scope>
    <source>
        <strain evidence="1 2">8227-15B</strain>
    </source>
</reference>
<evidence type="ECO:0000313" key="1">
    <source>
        <dbReference type="EMBL" id="OYL27678.1"/>
    </source>
</evidence>
<evidence type="ECO:0000313" key="2">
    <source>
        <dbReference type="Proteomes" id="UP000214939"/>
    </source>
</evidence>
<name>A0AA44MRY9_STREE</name>
<proteinExistence type="predicted"/>
<organism evidence="1 2">
    <name type="scientific">Streptococcus pneumoniae</name>
    <dbReference type="NCBI Taxonomy" id="1313"/>
    <lineage>
        <taxon>Bacteria</taxon>
        <taxon>Bacillati</taxon>
        <taxon>Bacillota</taxon>
        <taxon>Bacilli</taxon>
        <taxon>Lactobacillales</taxon>
        <taxon>Streptococcaceae</taxon>
        <taxon>Streptococcus</taxon>
    </lineage>
</organism>
<comment type="caution">
    <text evidence="1">The sequence shown here is derived from an EMBL/GenBank/DDBJ whole genome shotgun (WGS) entry which is preliminary data.</text>
</comment>